<dbReference type="EMBL" id="BKCJ010002986">
    <property type="protein sequence ID" value="GEU52237.1"/>
    <property type="molecule type" value="Genomic_DNA"/>
</dbReference>
<name>A0A6L2KUF4_TANCI</name>
<comment type="caution">
    <text evidence="1">The sequence shown here is derived from an EMBL/GenBank/DDBJ whole genome shotgun (WGS) entry which is preliminary data.</text>
</comment>
<proteinExistence type="predicted"/>
<reference evidence="1" key="1">
    <citation type="journal article" date="2019" name="Sci. Rep.">
        <title>Draft genome of Tanacetum cinerariifolium, the natural source of mosquito coil.</title>
        <authorList>
            <person name="Yamashiro T."/>
            <person name="Shiraishi A."/>
            <person name="Satake H."/>
            <person name="Nakayama K."/>
        </authorList>
    </citation>
    <scope>NUCLEOTIDE SEQUENCE</scope>
</reference>
<protein>
    <submittedName>
        <fullName evidence="1">Uncharacterized protein</fullName>
    </submittedName>
</protein>
<accession>A0A6L2KUF4</accession>
<sequence length="443" mass="50144">MQELYITFSTLEGKLWWIGRSWVFDLNKYDLCPSFVEGLAAKGLGPSCGGFPYWGGTDVPKALTKPMTHLENLKCSFFYIKNKVILSSFPELLLEDNKFNKKSFNDKIPLLPQMDPLSFMIQGVDGEFNYLLEGGPDENRSSTKSVNNEALVINVKPISIVHPLNIAKNIMDSHNISSDEGGLSPISPYAPSYLEKGKRSTILAQASKVAGDASSPFDVDSDLDIHEFPSTKELKDTTDYHWVVAQVTPPYWKPYLREISTETRELISALHKAMASSDTMQEKEIRKDKAYAELEKKCNEKILLFSICVLRLRPCRVRLYPPFMLKSKASDLNGRDLRLSKSSFYRSDEMSVLIAKLVKASIIYARCIIFEEVAELKKPFVLEEMPGYRPFSKDEYDRASNDLADASYPFLAELTADLYAFVEQLLSKKPQSLQSKRLSLRAS</sequence>
<gene>
    <name evidence="1" type="ORF">Tci_024215</name>
</gene>
<evidence type="ECO:0000313" key="1">
    <source>
        <dbReference type="EMBL" id="GEU52237.1"/>
    </source>
</evidence>
<organism evidence="1">
    <name type="scientific">Tanacetum cinerariifolium</name>
    <name type="common">Dalmatian daisy</name>
    <name type="synonym">Chrysanthemum cinerariifolium</name>
    <dbReference type="NCBI Taxonomy" id="118510"/>
    <lineage>
        <taxon>Eukaryota</taxon>
        <taxon>Viridiplantae</taxon>
        <taxon>Streptophyta</taxon>
        <taxon>Embryophyta</taxon>
        <taxon>Tracheophyta</taxon>
        <taxon>Spermatophyta</taxon>
        <taxon>Magnoliopsida</taxon>
        <taxon>eudicotyledons</taxon>
        <taxon>Gunneridae</taxon>
        <taxon>Pentapetalae</taxon>
        <taxon>asterids</taxon>
        <taxon>campanulids</taxon>
        <taxon>Asterales</taxon>
        <taxon>Asteraceae</taxon>
        <taxon>Asteroideae</taxon>
        <taxon>Anthemideae</taxon>
        <taxon>Anthemidinae</taxon>
        <taxon>Tanacetum</taxon>
    </lineage>
</organism>
<dbReference type="AlphaFoldDB" id="A0A6L2KUF4"/>